<dbReference type="RefSeq" id="WP_085932358.1">
    <property type="nucleotide sequence ID" value="NZ_FUWJ01000001.1"/>
</dbReference>
<evidence type="ECO:0000256" key="1">
    <source>
        <dbReference type="ARBA" id="ARBA00006745"/>
    </source>
</evidence>
<evidence type="ECO:0000259" key="6">
    <source>
        <dbReference type="Pfam" id="PF22039"/>
    </source>
</evidence>
<keyword evidence="8" id="KW-1185">Reference proteome</keyword>
<dbReference type="Gene3D" id="3.20.20.140">
    <property type="entry name" value="Metal-dependent hydrolases"/>
    <property type="match status" value="1"/>
</dbReference>
<dbReference type="STRING" id="225324.SAMN02745126_00646"/>
<dbReference type="GO" id="GO:0046872">
    <property type="term" value="F:metal ion binding"/>
    <property type="evidence" value="ECO:0007669"/>
    <property type="project" value="UniProtKB-KW"/>
</dbReference>
<dbReference type="InterPro" id="IPR054418">
    <property type="entry name" value="MQNX/HUTI_composite_N"/>
</dbReference>
<dbReference type="EMBL" id="FUWJ01000001">
    <property type="protein sequence ID" value="SJZ36201.1"/>
    <property type="molecule type" value="Genomic_DNA"/>
</dbReference>
<dbReference type="Pfam" id="PF22039">
    <property type="entry name" value="HUTI_composite_bact"/>
    <property type="match status" value="1"/>
</dbReference>
<reference evidence="8" key="1">
    <citation type="submission" date="2017-02" db="EMBL/GenBank/DDBJ databases">
        <authorList>
            <person name="Varghese N."/>
            <person name="Submissions S."/>
        </authorList>
    </citation>
    <scope>NUCLEOTIDE SEQUENCE [LARGE SCALE GENOMIC DNA]</scope>
    <source>
        <strain evidence="8">ATCC 27094</strain>
    </source>
</reference>
<dbReference type="PANTHER" id="PTHR43794:SF11">
    <property type="entry name" value="AMIDOHYDROLASE-RELATED DOMAIN-CONTAINING PROTEIN"/>
    <property type="match status" value="1"/>
</dbReference>
<evidence type="ECO:0000259" key="5">
    <source>
        <dbReference type="Pfam" id="PF01979"/>
    </source>
</evidence>
<dbReference type="GO" id="GO:0016810">
    <property type="term" value="F:hydrolase activity, acting on carbon-nitrogen (but not peptide) bonds"/>
    <property type="evidence" value="ECO:0007669"/>
    <property type="project" value="InterPro"/>
</dbReference>
<organism evidence="7 8">
    <name type="scientific">Enhydrobacter aerosaccus</name>
    <dbReference type="NCBI Taxonomy" id="225324"/>
    <lineage>
        <taxon>Bacteria</taxon>
        <taxon>Pseudomonadati</taxon>
        <taxon>Pseudomonadota</taxon>
        <taxon>Alphaproteobacteria</taxon>
        <taxon>Hyphomicrobiales</taxon>
        <taxon>Enhydrobacter</taxon>
    </lineage>
</organism>
<sequence>MATSLIRSRATITGTKDRLSWNEIKDGAVLQEDGVIVAVGTYDDLHRKHPTVPVIGSGKEILLPGFVNGHHHVGLTPVQLGSPDMPLELWFITRMVIRNLDLYLDTLYSAFEMIGSGITTVQHIHGWMPGTLPEVEKRSGDVIRAYEDVGMRVSYCYAVRDQNRLVYQADEEFVASLPAELQGPMKKWFDRFKMSLDDAMDLFKSFHSQHHNKRRVKIQLAPANLHWCSDTALTKLSDASASYNVPMHMHLVETAYQKEYAWRRGNCTALEYIDRFGMVNERLTLGHGVWLNEKDIDRLAAAKGCVCHNCSSNFRLRSGVAALNFFEKRGINTAIGLDEAGINDDRDMLQELKLVLRAHRVPGMVEEDVPTMSQVLRMATVGGARTTPYGETLGTLEVGKAADMVLLDWDSIAYPYLDELTPTLDAVVQRAKQQSVTMTMCDGEVIYQDGTFTKVDRTAALKALHDDLTKALSDDEVERRKLSKALLPHARKFYADYIDTSKHQPFYRPSSMV</sequence>
<evidence type="ECO:0000256" key="3">
    <source>
        <dbReference type="ARBA" id="ARBA00022801"/>
    </source>
</evidence>
<feature type="domain" description="Aminodeoxyfutalosine deaminase/Imidazolonepropionase-like composite" evidence="6">
    <location>
        <begin position="27"/>
        <end position="50"/>
    </location>
</feature>
<name>A0A1T4K1A5_9HYPH</name>
<dbReference type="InterPro" id="IPR011059">
    <property type="entry name" value="Metal-dep_hydrolase_composite"/>
</dbReference>
<dbReference type="SUPFAM" id="SSF51556">
    <property type="entry name" value="Metallo-dependent hydrolases"/>
    <property type="match status" value="1"/>
</dbReference>
<dbReference type="Pfam" id="PF01979">
    <property type="entry name" value="Amidohydro_1"/>
    <property type="match status" value="1"/>
</dbReference>
<feature type="domain" description="Amidohydrolase-related" evidence="5">
    <location>
        <begin position="61"/>
        <end position="445"/>
    </location>
</feature>
<accession>A0A1T4K1A5</accession>
<protein>
    <submittedName>
        <fullName evidence="7">Cytosine/adenosine deaminase</fullName>
    </submittedName>
</protein>
<dbReference type="SUPFAM" id="SSF51338">
    <property type="entry name" value="Composite domain of metallo-dependent hydrolases"/>
    <property type="match status" value="1"/>
</dbReference>
<dbReference type="InterPro" id="IPR050287">
    <property type="entry name" value="MTA/SAH_deaminase"/>
</dbReference>
<dbReference type="Proteomes" id="UP000190092">
    <property type="component" value="Unassembled WGS sequence"/>
</dbReference>
<dbReference type="InterPro" id="IPR032466">
    <property type="entry name" value="Metal_Hydrolase"/>
</dbReference>
<evidence type="ECO:0000256" key="2">
    <source>
        <dbReference type="ARBA" id="ARBA00022723"/>
    </source>
</evidence>
<evidence type="ECO:0000313" key="8">
    <source>
        <dbReference type="Proteomes" id="UP000190092"/>
    </source>
</evidence>
<gene>
    <name evidence="7" type="ORF">SAMN02745126_00646</name>
</gene>
<dbReference type="InterPro" id="IPR006680">
    <property type="entry name" value="Amidohydro-rel"/>
</dbReference>
<comment type="similarity">
    <text evidence="1">Belongs to the metallo-dependent hydrolases superfamily. ATZ/TRZ family.</text>
</comment>
<dbReference type="AlphaFoldDB" id="A0A1T4K1A5"/>
<keyword evidence="2" id="KW-0479">Metal-binding</keyword>
<evidence type="ECO:0000313" key="7">
    <source>
        <dbReference type="EMBL" id="SJZ36201.1"/>
    </source>
</evidence>
<dbReference type="OrthoDB" id="9796020at2"/>
<keyword evidence="4" id="KW-0862">Zinc</keyword>
<dbReference type="PANTHER" id="PTHR43794">
    <property type="entry name" value="AMINOHYDROLASE SSNA-RELATED"/>
    <property type="match status" value="1"/>
</dbReference>
<keyword evidence="3" id="KW-0378">Hydrolase</keyword>
<evidence type="ECO:0000256" key="4">
    <source>
        <dbReference type="ARBA" id="ARBA00022833"/>
    </source>
</evidence>
<dbReference type="Gene3D" id="2.30.40.10">
    <property type="entry name" value="Urease, subunit C, domain 1"/>
    <property type="match status" value="1"/>
</dbReference>
<proteinExistence type="inferred from homology"/>